<proteinExistence type="predicted"/>
<dbReference type="InterPro" id="IPR041215">
    <property type="entry name" value="FlgO_dom"/>
</dbReference>
<dbReference type="EMBL" id="JSZA02000037">
    <property type="protein sequence ID" value="KHD06523.1"/>
    <property type="molecule type" value="Genomic_DNA"/>
</dbReference>
<dbReference type="PROSITE" id="PS51257">
    <property type="entry name" value="PROKAR_LIPOPROTEIN"/>
    <property type="match status" value="1"/>
</dbReference>
<feature type="signal peptide" evidence="1">
    <location>
        <begin position="1"/>
        <end position="18"/>
    </location>
</feature>
<comment type="caution">
    <text evidence="3">The sequence shown here is derived from an EMBL/GenBank/DDBJ whole genome shotgun (WGS) entry which is preliminary data.</text>
</comment>
<accession>A0A0A6P6V6</accession>
<evidence type="ECO:0000256" key="1">
    <source>
        <dbReference type="SAM" id="SignalP"/>
    </source>
</evidence>
<keyword evidence="1" id="KW-0732">Signal</keyword>
<feature type="domain" description="FlgO" evidence="2">
    <location>
        <begin position="34"/>
        <end position="164"/>
    </location>
</feature>
<dbReference type="Pfam" id="PF17680">
    <property type="entry name" value="FlgO"/>
    <property type="match status" value="1"/>
</dbReference>
<evidence type="ECO:0000313" key="4">
    <source>
        <dbReference type="Proteomes" id="UP000030428"/>
    </source>
</evidence>
<reference evidence="3 4" key="1">
    <citation type="journal article" date="2016" name="Front. Microbiol.">
        <title>Single-Cell (Meta-)Genomics of a Dimorphic Candidatus Thiomargarita nelsonii Reveals Genomic Plasticity.</title>
        <authorList>
            <person name="Flood B.E."/>
            <person name="Fliss P."/>
            <person name="Jones D.S."/>
            <person name="Dick G.J."/>
            <person name="Jain S."/>
            <person name="Kaster A.K."/>
            <person name="Winkel M."/>
            <person name="Mussmann M."/>
            <person name="Bailey J."/>
        </authorList>
    </citation>
    <scope>NUCLEOTIDE SEQUENCE [LARGE SCALE GENOMIC DNA]</scope>
    <source>
        <strain evidence="3">Hydrate Ridge</strain>
    </source>
</reference>
<feature type="chain" id="PRO_5007387743" description="FlgO domain-containing protein" evidence="1">
    <location>
        <begin position="19"/>
        <end position="175"/>
    </location>
</feature>
<sequence length="175" mass="19200">MKKTLTLFYASLLTVAIAGCASLVKDYNLVSSSYSAADKLLKAANKSGIDTKQAILVTSFVNIDNVQQSSTFGRMTAEQIGSRLVQRGYKVIEMKMRGTVFVQEKTGELLLSRKLRQISLQHDAYAVVVGTYGSSKGTVYVTAKLVRAADNVILSSYDYRLPMGPDTKKMLQKRG</sequence>
<dbReference type="AlphaFoldDB" id="A0A0A6P6V6"/>
<organism evidence="3 4">
    <name type="scientific">Candidatus Thiomargarita nelsonii</name>
    <dbReference type="NCBI Taxonomy" id="1003181"/>
    <lineage>
        <taxon>Bacteria</taxon>
        <taxon>Pseudomonadati</taxon>
        <taxon>Pseudomonadota</taxon>
        <taxon>Gammaproteobacteria</taxon>
        <taxon>Thiotrichales</taxon>
        <taxon>Thiotrichaceae</taxon>
        <taxon>Thiomargarita</taxon>
    </lineage>
</organism>
<evidence type="ECO:0000259" key="2">
    <source>
        <dbReference type="Pfam" id="PF17680"/>
    </source>
</evidence>
<keyword evidence="4" id="KW-1185">Reference proteome</keyword>
<name>A0A0A6P6V6_9GAMM</name>
<dbReference type="Proteomes" id="UP000030428">
    <property type="component" value="Unassembled WGS sequence"/>
</dbReference>
<gene>
    <name evidence="3" type="ORF">PN36_12050</name>
</gene>
<protein>
    <recommendedName>
        <fullName evidence="2">FlgO domain-containing protein</fullName>
    </recommendedName>
</protein>
<evidence type="ECO:0000313" key="3">
    <source>
        <dbReference type="EMBL" id="KHD06523.1"/>
    </source>
</evidence>